<dbReference type="AlphaFoldDB" id="A0A4S4JZS8"/>
<dbReference type="InterPro" id="IPR018392">
    <property type="entry name" value="LysM"/>
</dbReference>
<gene>
    <name evidence="5" type="ORF">AJ85_08725</name>
</gene>
<dbReference type="Pfam" id="PF01476">
    <property type="entry name" value="LysM"/>
    <property type="match status" value="1"/>
</dbReference>
<feature type="domain" description="LysM" evidence="4">
    <location>
        <begin position="255"/>
        <end position="300"/>
    </location>
</feature>
<protein>
    <recommendedName>
        <fullName evidence="7">Peptidase M23</fullName>
    </recommendedName>
</protein>
<evidence type="ECO:0000313" key="6">
    <source>
        <dbReference type="Proteomes" id="UP000297014"/>
    </source>
</evidence>
<dbReference type="Gene3D" id="2.20.230.10">
    <property type="entry name" value="Resuscitation-promoting factor rpfb"/>
    <property type="match status" value="1"/>
</dbReference>
<dbReference type="Gene3D" id="3.10.350.10">
    <property type="entry name" value="LysM domain"/>
    <property type="match status" value="1"/>
</dbReference>
<dbReference type="InterPro" id="IPR036779">
    <property type="entry name" value="LysM_dom_sf"/>
</dbReference>
<dbReference type="Pfam" id="PF01551">
    <property type="entry name" value="Peptidase_M23"/>
    <property type="match status" value="1"/>
</dbReference>
<evidence type="ECO:0000259" key="4">
    <source>
        <dbReference type="PROSITE" id="PS51782"/>
    </source>
</evidence>
<dbReference type="Proteomes" id="UP000297014">
    <property type="component" value="Unassembled WGS sequence"/>
</dbReference>
<sequence length="510" mass="57594">MWNKVKKQQAVDLRLKQPLYKHWILAMVLLLSISGVSNVLASSDLVMEKVYHIYLEEEFIGTVEDEDDYLVFLEKLLEEEQERHSGLTFDFKETIGVIPEFVFIKNANTEQTKEKLAELLTIKAVATALVIEEDEVVYLAEQAAVSQLKKQIVLEQVEEEAFEVYVHSLQEENLLKTNEEETVSTSSSSESDEREPVHTSEKNDTELELELDEKLINSVSFTTDVESKQVLISPEKVKTVEEAMEEIEQGKENQFYYEVKEGDVLGTIASEMNVSIKELLELNEDLDKESVIRAGDKLQIKTLEPYLEIEVVEHSKVEEELDFDIEVKEDSSLFKGEEKVERKGTPGLQHVEYKTVRLNGEMVEREVLNKQVIEEPVSEIVIKGTKERSELAWPADGGYISSHQGKRWGRYHKGIDIARPNSYSIYAAESGTVTAVTSGGGYGNYIRIRHDNGLETLYAHLNSTSVQAGQSVTRGQQIGIMGSTGDSTGIHLHFEVTRGGSLLNPIDYLP</sequence>
<dbReference type="SUPFAM" id="SSF51261">
    <property type="entry name" value="Duplicated hybrid motif"/>
    <property type="match status" value="1"/>
</dbReference>
<dbReference type="InterPro" id="IPR016047">
    <property type="entry name" value="M23ase_b-sheet_dom"/>
</dbReference>
<feature type="compositionally biased region" description="Basic and acidic residues" evidence="2">
    <location>
        <begin position="194"/>
        <end position="205"/>
    </location>
</feature>
<proteinExistence type="predicted"/>
<dbReference type="PANTHER" id="PTHR21666:SF270">
    <property type="entry name" value="MUREIN HYDROLASE ACTIVATOR ENVC"/>
    <property type="match status" value="1"/>
</dbReference>
<dbReference type="SUPFAM" id="SSF54106">
    <property type="entry name" value="LysM domain"/>
    <property type="match status" value="1"/>
</dbReference>
<name>A0A4S4JZS8_ALKAL</name>
<reference evidence="5 6" key="1">
    <citation type="submission" date="2014-01" db="EMBL/GenBank/DDBJ databases">
        <title>Draft genome sequencing of Bacillus alcalophilus CGMCC 1.3604.</title>
        <authorList>
            <person name="Yang J."/>
            <person name="Diao L."/>
            <person name="Yang S."/>
        </authorList>
    </citation>
    <scope>NUCLEOTIDE SEQUENCE [LARGE SCALE GENOMIC DNA]</scope>
    <source>
        <strain evidence="5 6">CGMCC 1.3604</strain>
    </source>
</reference>
<evidence type="ECO:0000313" key="5">
    <source>
        <dbReference type="EMBL" id="THG90818.1"/>
    </source>
</evidence>
<dbReference type="SMART" id="SM01208">
    <property type="entry name" value="G5"/>
    <property type="match status" value="1"/>
</dbReference>
<feature type="region of interest" description="Disordered" evidence="2">
    <location>
        <begin position="176"/>
        <end position="206"/>
    </location>
</feature>
<accession>A0A4S4JZS8</accession>
<evidence type="ECO:0000259" key="3">
    <source>
        <dbReference type="PROSITE" id="PS51109"/>
    </source>
</evidence>
<dbReference type="PANTHER" id="PTHR21666">
    <property type="entry name" value="PEPTIDASE-RELATED"/>
    <property type="match status" value="1"/>
</dbReference>
<feature type="domain" description="G5" evidence="3">
    <location>
        <begin position="306"/>
        <end position="387"/>
    </location>
</feature>
<evidence type="ECO:0000256" key="2">
    <source>
        <dbReference type="SAM" id="MobiDB-lite"/>
    </source>
</evidence>
<keyword evidence="1" id="KW-0732">Signal</keyword>
<dbReference type="InterPro" id="IPR011098">
    <property type="entry name" value="G5_dom"/>
</dbReference>
<evidence type="ECO:0008006" key="7">
    <source>
        <dbReference type="Google" id="ProtNLM"/>
    </source>
</evidence>
<dbReference type="CDD" id="cd00118">
    <property type="entry name" value="LysM"/>
    <property type="match status" value="1"/>
</dbReference>
<dbReference type="SMART" id="SM00257">
    <property type="entry name" value="LysM"/>
    <property type="match status" value="1"/>
</dbReference>
<comment type="caution">
    <text evidence="5">The sequence shown here is derived from an EMBL/GenBank/DDBJ whole genome shotgun (WGS) entry which is preliminary data.</text>
</comment>
<dbReference type="GO" id="GO:0004222">
    <property type="term" value="F:metalloendopeptidase activity"/>
    <property type="evidence" value="ECO:0007669"/>
    <property type="project" value="TreeGrafter"/>
</dbReference>
<dbReference type="Gene3D" id="2.70.70.10">
    <property type="entry name" value="Glucose Permease (Domain IIA)"/>
    <property type="match status" value="1"/>
</dbReference>
<dbReference type="PROSITE" id="PS51782">
    <property type="entry name" value="LYSM"/>
    <property type="match status" value="1"/>
</dbReference>
<organism evidence="5 6">
    <name type="scientific">Alkalihalobacillus alcalophilus ATCC 27647 = CGMCC 1.3604</name>
    <dbReference type="NCBI Taxonomy" id="1218173"/>
    <lineage>
        <taxon>Bacteria</taxon>
        <taxon>Bacillati</taxon>
        <taxon>Bacillota</taxon>
        <taxon>Bacilli</taxon>
        <taxon>Bacillales</taxon>
        <taxon>Bacillaceae</taxon>
        <taxon>Alkalihalobacillus</taxon>
    </lineage>
</organism>
<evidence type="ECO:0000256" key="1">
    <source>
        <dbReference type="ARBA" id="ARBA00022729"/>
    </source>
</evidence>
<dbReference type="EMBL" id="JALP01000113">
    <property type="protein sequence ID" value="THG90818.1"/>
    <property type="molecule type" value="Genomic_DNA"/>
</dbReference>
<dbReference type="InterPro" id="IPR011055">
    <property type="entry name" value="Dup_hybrid_motif"/>
</dbReference>
<dbReference type="PROSITE" id="PS51109">
    <property type="entry name" value="G5"/>
    <property type="match status" value="1"/>
</dbReference>
<dbReference type="Pfam" id="PF07501">
    <property type="entry name" value="G5"/>
    <property type="match status" value="1"/>
</dbReference>
<dbReference type="CDD" id="cd12797">
    <property type="entry name" value="M23_peptidase"/>
    <property type="match status" value="1"/>
</dbReference>
<dbReference type="InterPro" id="IPR050570">
    <property type="entry name" value="Cell_wall_metabolism_enzyme"/>
</dbReference>